<dbReference type="OrthoDB" id="5734556at2"/>
<dbReference type="InterPro" id="IPR028347">
    <property type="entry name" value="START_dom_prot"/>
</dbReference>
<accession>A0A5B6TGF3</accession>
<dbReference type="PROSITE" id="PS50848">
    <property type="entry name" value="START"/>
    <property type="match status" value="1"/>
</dbReference>
<protein>
    <recommendedName>
        <fullName evidence="1">START domain-containing protein</fullName>
    </recommendedName>
</protein>
<dbReference type="SUPFAM" id="SSF55961">
    <property type="entry name" value="Bet v1-like"/>
    <property type="match status" value="1"/>
</dbReference>
<dbReference type="PIRSF" id="PIRSF039033">
    <property type="entry name" value="START_dom"/>
    <property type="match status" value="1"/>
</dbReference>
<gene>
    <name evidence="2" type="ORF">FOA19_14180</name>
</gene>
<evidence type="ECO:0000313" key="3">
    <source>
        <dbReference type="Proteomes" id="UP000324133"/>
    </source>
</evidence>
<feature type="domain" description="START" evidence="1">
    <location>
        <begin position="26"/>
        <end position="205"/>
    </location>
</feature>
<dbReference type="InterPro" id="IPR023393">
    <property type="entry name" value="START-like_dom_sf"/>
</dbReference>
<dbReference type="Gene3D" id="3.30.530.20">
    <property type="match status" value="1"/>
</dbReference>
<evidence type="ECO:0000313" key="2">
    <source>
        <dbReference type="EMBL" id="KAA3438385.1"/>
    </source>
</evidence>
<dbReference type="GO" id="GO:0008289">
    <property type="term" value="F:lipid binding"/>
    <property type="evidence" value="ECO:0007669"/>
    <property type="project" value="InterPro"/>
</dbReference>
<proteinExistence type="predicted"/>
<reference evidence="2 3" key="1">
    <citation type="submission" date="2019-07" db="EMBL/GenBank/DDBJ databases">
        <title>Rufibacter sp. nov., isolated from lake sediment.</title>
        <authorList>
            <person name="Qu J.-H."/>
        </authorList>
    </citation>
    <scope>NUCLEOTIDE SEQUENCE [LARGE SCALE GENOMIC DNA]</scope>
    <source>
        <strain evidence="2 3">NBS58-1</strain>
    </source>
</reference>
<dbReference type="InterPro" id="IPR002913">
    <property type="entry name" value="START_lipid-bd_dom"/>
</dbReference>
<sequence>MKNSIITLGLMWALLSGTSLWAQSKWELQKNEDGIEVYTRQGADNNFKEIRVVCELPGTASQLVDLLKDVAHHSDWVYLNKKTELLKRKSENRLIYYTLADMPWPLTDRDMVVEAAFSPIKNNQAHVEVKSIQNFLPQKKEFIRIPSSLAVWEITPASGGNIKVDYTFKVNPGGSVPAWLVNTTVAIGPLKTFQRLRKTLVQRALAQRN</sequence>
<dbReference type="InterPro" id="IPR051213">
    <property type="entry name" value="START_lipid_transfer"/>
</dbReference>
<evidence type="ECO:0000259" key="1">
    <source>
        <dbReference type="PROSITE" id="PS50848"/>
    </source>
</evidence>
<dbReference type="Proteomes" id="UP000324133">
    <property type="component" value="Unassembled WGS sequence"/>
</dbReference>
<dbReference type="PANTHER" id="PTHR19308:SF14">
    <property type="entry name" value="START DOMAIN-CONTAINING PROTEIN"/>
    <property type="match status" value="1"/>
</dbReference>
<dbReference type="EMBL" id="VKKY01000002">
    <property type="protein sequence ID" value="KAA3438385.1"/>
    <property type="molecule type" value="Genomic_DNA"/>
</dbReference>
<name>A0A5B6TGF3_9BACT</name>
<dbReference type="RefSeq" id="WP_149091443.1">
    <property type="nucleotide sequence ID" value="NZ_VKKY01000002.1"/>
</dbReference>
<dbReference type="PANTHER" id="PTHR19308">
    <property type="entry name" value="PHOSPHATIDYLCHOLINE TRANSFER PROTEIN"/>
    <property type="match status" value="1"/>
</dbReference>
<dbReference type="Pfam" id="PF01852">
    <property type="entry name" value="START"/>
    <property type="match status" value="1"/>
</dbReference>
<comment type="caution">
    <text evidence="2">The sequence shown here is derived from an EMBL/GenBank/DDBJ whole genome shotgun (WGS) entry which is preliminary data.</text>
</comment>
<dbReference type="AlphaFoldDB" id="A0A5B6TGF3"/>
<organism evidence="2 3">
    <name type="scientific">Rufibacter hautae</name>
    <dbReference type="NCBI Taxonomy" id="2595005"/>
    <lineage>
        <taxon>Bacteria</taxon>
        <taxon>Pseudomonadati</taxon>
        <taxon>Bacteroidota</taxon>
        <taxon>Cytophagia</taxon>
        <taxon>Cytophagales</taxon>
        <taxon>Hymenobacteraceae</taxon>
        <taxon>Rufibacter</taxon>
    </lineage>
</organism>
<keyword evidence="3" id="KW-1185">Reference proteome</keyword>
<dbReference type="GO" id="GO:0005737">
    <property type="term" value="C:cytoplasm"/>
    <property type="evidence" value="ECO:0007669"/>
    <property type="project" value="UniProtKB-ARBA"/>
</dbReference>